<accession>A0A1S8TJJ7</accession>
<dbReference type="Proteomes" id="UP000190890">
    <property type="component" value="Unassembled WGS sequence"/>
</dbReference>
<dbReference type="AlphaFoldDB" id="A0A1S8TJJ7"/>
<protein>
    <submittedName>
        <fullName evidence="1">Uncharacterized protein</fullName>
    </submittedName>
</protein>
<reference evidence="1 2" key="1">
    <citation type="submission" date="2016-05" db="EMBL/GenBank/DDBJ databases">
        <title>Microbial solvent formation.</title>
        <authorList>
            <person name="Poehlein A."/>
            <person name="Montoya Solano J.D."/>
            <person name="Flitsch S."/>
            <person name="Krabben P."/>
            <person name="Duerre P."/>
            <person name="Daniel R."/>
        </authorList>
    </citation>
    <scope>NUCLEOTIDE SEQUENCE [LARGE SCALE GENOMIC DNA]</scope>
    <source>
        <strain evidence="1 2">DSM 2619</strain>
    </source>
</reference>
<keyword evidence="2" id="KW-1185">Reference proteome</keyword>
<dbReference type="OrthoDB" id="7365827at2"/>
<organism evidence="1 2">
    <name type="scientific">Clostridium puniceum</name>
    <dbReference type="NCBI Taxonomy" id="29367"/>
    <lineage>
        <taxon>Bacteria</taxon>
        <taxon>Bacillati</taxon>
        <taxon>Bacillota</taxon>
        <taxon>Clostridia</taxon>
        <taxon>Eubacteriales</taxon>
        <taxon>Clostridiaceae</taxon>
        <taxon>Clostridium</taxon>
    </lineage>
</organism>
<evidence type="ECO:0000313" key="2">
    <source>
        <dbReference type="Proteomes" id="UP000190890"/>
    </source>
</evidence>
<dbReference type="STRING" id="29367.CLPUN_21210"/>
<sequence>MACGCGTSVFYRLLNGYDVYGIDPEQWKRDFIDMKINEPGFPVEWKEKFYKGVGEQLLQR</sequence>
<dbReference type="EMBL" id="LZZM01000138">
    <property type="protein sequence ID" value="OOM77948.1"/>
    <property type="molecule type" value="Genomic_DNA"/>
</dbReference>
<comment type="caution">
    <text evidence="1">The sequence shown here is derived from an EMBL/GenBank/DDBJ whole genome shotgun (WGS) entry which is preliminary data.</text>
</comment>
<evidence type="ECO:0000313" key="1">
    <source>
        <dbReference type="EMBL" id="OOM77948.1"/>
    </source>
</evidence>
<name>A0A1S8TJJ7_9CLOT</name>
<proteinExistence type="predicted"/>
<dbReference type="RefSeq" id="WP_077847260.1">
    <property type="nucleotide sequence ID" value="NZ_LZZM01000138.1"/>
</dbReference>
<gene>
    <name evidence="1" type="ORF">CLPUN_21210</name>
</gene>